<reference evidence="1 2" key="1">
    <citation type="submission" date="2015-11" db="EMBL/GenBank/DDBJ databases">
        <title>Genome Sequence of Bacillus simplex strain VanAntwerpen2.</title>
        <authorList>
            <person name="Couger M.B."/>
        </authorList>
    </citation>
    <scope>NUCLEOTIDE SEQUENCE [LARGE SCALE GENOMIC DNA]</scope>
    <source>
        <strain evidence="1 2">VanAntwerpen02</strain>
    </source>
</reference>
<dbReference type="EMBL" id="LNNH01000012">
    <property type="protein sequence ID" value="KWW21287.1"/>
    <property type="molecule type" value="Genomic_DNA"/>
</dbReference>
<gene>
    <name evidence="1" type="ORF">AS888_16980</name>
</gene>
<comment type="caution">
    <text evidence="1">The sequence shown here is derived from an EMBL/GenBank/DDBJ whole genome shotgun (WGS) entry which is preliminary data.</text>
</comment>
<accession>A0A125QSC7</accession>
<protein>
    <submittedName>
        <fullName evidence="1">Uncharacterized protein</fullName>
    </submittedName>
</protein>
<proteinExistence type="predicted"/>
<name>A0A125QSC7_9BACI</name>
<evidence type="ECO:0000313" key="2">
    <source>
        <dbReference type="Proteomes" id="UP000064189"/>
    </source>
</evidence>
<dbReference type="AlphaFoldDB" id="A0A125QSC7"/>
<dbReference type="RefSeq" id="WP_061141638.1">
    <property type="nucleotide sequence ID" value="NZ_LNNH01000012.1"/>
</dbReference>
<organism evidence="1 2">
    <name type="scientific">Peribacillus simplex</name>
    <dbReference type="NCBI Taxonomy" id="1478"/>
    <lineage>
        <taxon>Bacteria</taxon>
        <taxon>Bacillati</taxon>
        <taxon>Bacillota</taxon>
        <taxon>Bacilli</taxon>
        <taxon>Bacillales</taxon>
        <taxon>Bacillaceae</taxon>
        <taxon>Peribacillus</taxon>
    </lineage>
</organism>
<keyword evidence="2" id="KW-1185">Reference proteome</keyword>
<evidence type="ECO:0000313" key="1">
    <source>
        <dbReference type="EMBL" id="KWW21287.1"/>
    </source>
</evidence>
<dbReference type="Proteomes" id="UP000064189">
    <property type="component" value="Unassembled WGS sequence"/>
</dbReference>
<sequence>MFVPICRKKQLWRCLAANRNGITPAYMGELPEQLAPLNRSNTYVLTIEEAMMTKMAKYYIRQRCAGSA</sequence>